<comment type="caution">
    <text evidence="1">The sequence shown here is derived from an EMBL/GenBank/DDBJ whole genome shotgun (WGS) entry which is preliminary data.</text>
</comment>
<reference evidence="1" key="1">
    <citation type="submission" date="2022-04" db="EMBL/GenBank/DDBJ databases">
        <title>Genome of the entomopathogenic fungus Entomophthora muscae.</title>
        <authorList>
            <person name="Elya C."/>
            <person name="Lovett B.R."/>
            <person name="Lee E."/>
            <person name="Macias A.M."/>
            <person name="Hajek A.E."/>
            <person name="De Bivort B.L."/>
            <person name="Kasson M.T."/>
            <person name="De Fine Licht H.H."/>
            <person name="Stajich J.E."/>
        </authorList>
    </citation>
    <scope>NUCLEOTIDE SEQUENCE</scope>
    <source>
        <strain evidence="1">Berkeley</strain>
    </source>
</reference>
<name>A0ACC2T186_9FUNG</name>
<dbReference type="EMBL" id="QTSX02003750">
    <property type="protein sequence ID" value="KAJ9068335.1"/>
    <property type="molecule type" value="Genomic_DNA"/>
</dbReference>
<evidence type="ECO:0000313" key="2">
    <source>
        <dbReference type="Proteomes" id="UP001165960"/>
    </source>
</evidence>
<gene>
    <name evidence="1" type="ORF">DSO57_1029799</name>
</gene>
<protein>
    <submittedName>
        <fullName evidence="1">Uncharacterized protein</fullName>
    </submittedName>
</protein>
<sequence length="401" mass="42279">MPEKTRVHPPTDVGYAWIIVVASFVMQACAIGVISSFGVFMEHYCNQVFVNEEKSRVAMIVNIAPVVLGLFSAVAGRICQRFGVQVCVVVGAVVMMAGHVLASFGTEIWHFALTQGALIGIGSAFIYVPANVAITEWFEKRRGLAAGLAAAGGGIGGVAFGQLNTQLLHALELRATLQINGAIVLVVLLLSAALVRRRESHVAAGAEDMSFSSSLVFNGKFGWFAVSAFFGGCAYFIPLYFVNSHVVSLGMTRREAGYAGSAINIGSSVGRVGLGLLADHIGYIRCYLLTIALTAATTVLWRVSTTFGMFVVFGVLYGIPSGGYAGSFGPICGTIFGRRQLATMMGLINAFVGVGDLIGPVVAGLLIDNCQGYHPTIYFTVACYTAAFVAMAIASCYPKSS</sequence>
<evidence type="ECO:0000313" key="1">
    <source>
        <dbReference type="EMBL" id="KAJ9068335.1"/>
    </source>
</evidence>
<dbReference type="Proteomes" id="UP001165960">
    <property type="component" value="Unassembled WGS sequence"/>
</dbReference>
<proteinExistence type="predicted"/>
<accession>A0ACC2T186</accession>
<keyword evidence="2" id="KW-1185">Reference proteome</keyword>
<organism evidence="1 2">
    <name type="scientific">Entomophthora muscae</name>
    <dbReference type="NCBI Taxonomy" id="34485"/>
    <lineage>
        <taxon>Eukaryota</taxon>
        <taxon>Fungi</taxon>
        <taxon>Fungi incertae sedis</taxon>
        <taxon>Zoopagomycota</taxon>
        <taxon>Entomophthoromycotina</taxon>
        <taxon>Entomophthoromycetes</taxon>
        <taxon>Entomophthorales</taxon>
        <taxon>Entomophthoraceae</taxon>
        <taxon>Entomophthora</taxon>
    </lineage>
</organism>